<dbReference type="InParanoid" id="A0A409XIR3"/>
<keyword evidence="1" id="KW-0732">Signal</keyword>
<sequence>MHFFTAIVTALIAGAHLIEASPAPVPAEAVTNSTQTPSAAAFGINLGSTFNNNVAWVDGQSKCNNVPITAINTNPCGHAFSLNGLSFTVNGCGTSSLWITTGSSNTFWANYTEITAPNTGSSSFESVTAVQFTGLTRAVTALATQVQILSSSTLPVLTQTPFPDSESTQSVPPHYMPPIPTNPIAIVSPSLRALFPEVDAAYIGAITDHAFWPHELYKLDNHRATRDYKTVSSVLNPLIAYLFFLPTAGAHRTTAIRWSHLSSIHQKIAAEYE</sequence>
<evidence type="ECO:0000256" key="1">
    <source>
        <dbReference type="SAM" id="SignalP"/>
    </source>
</evidence>
<accession>A0A409XIR3</accession>
<name>A0A409XIR3_PSICY</name>
<proteinExistence type="predicted"/>
<feature type="signal peptide" evidence="1">
    <location>
        <begin position="1"/>
        <end position="20"/>
    </location>
</feature>
<gene>
    <name evidence="2" type="ORF">CVT25_006623</name>
</gene>
<dbReference type="AlphaFoldDB" id="A0A409XIR3"/>
<dbReference type="OrthoDB" id="3024161at2759"/>
<keyword evidence="3" id="KW-1185">Reference proteome</keyword>
<protein>
    <submittedName>
        <fullName evidence="2">Uncharacterized protein</fullName>
    </submittedName>
</protein>
<evidence type="ECO:0000313" key="3">
    <source>
        <dbReference type="Proteomes" id="UP000283269"/>
    </source>
</evidence>
<feature type="chain" id="PRO_5018975603" evidence="1">
    <location>
        <begin position="21"/>
        <end position="273"/>
    </location>
</feature>
<evidence type="ECO:0000313" key="2">
    <source>
        <dbReference type="EMBL" id="PPQ90640.1"/>
    </source>
</evidence>
<reference evidence="2 3" key="1">
    <citation type="journal article" date="2018" name="Evol. Lett.">
        <title>Horizontal gene cluster transfer increased hallucinogenic mushroom diversity.</title>
        <authorList>
            <person name="Reynolds H.T."/>
            <person name="Vijayakumar V."/>
            <person name="Gluck-Thaler E."/>
            <person name="Korotkin H.B."/>
            <person name="Matheny P.B."/>
            <person name="Slot J.C."/>
        </authorList>
    </citation>
    <scope>NUCLEOTIDE SEQUENCE [LARGE SCALE GENOMIC DNA]</scope>
    <source>
        <strain evidence="2 3">2631</strain>
    </source>
</reference>
<organism evidence="2 3">
    <name type="scientific">Psilocybe cyanescens</name>
    <dbReference type="NCBI Taxonomy" id="93625"/>
    <lineage>
        <taxon>Eukaryota</taxon>
        <taxon>Fungi</taxon>
        <taxon>Dikarya</taxon>
        <taxon>Basidiomycota</taxon>
        <taxon>Agaricomycotina</taxon>
        <taxon>Agaricomycetes</taxon>
        <taxon>Agaricomycetidae</taxon>
        <taxon>Agaricales</taxon>
        <taxon>Agaricineae</taxon>
        <taxon>Strophariaceae</taxon>
        <taxon>Psilocybe</taxon>
    </lineage>
</organism>
<dbReference type="Proteomes" id="UP000283269">
    <property type="component" value="Unassembled WGS sequence"/>
</dbReference>
<dbReference type="EMBL" id="NHYD01001584">
    <property type="protein sequence ID" value="PPQ90640.1"/>
    <property type="molecule type" value="Genomic_DNA"/>
</dbReference>
<comment type="caution">
    <text evidence="2">The sequence shown here is derived from an EMBL/GenBank/DDBJ whole genome shotgun (WGS) entry which is preliminary data.</text>
</comment>